<evidence type="ECO:0000313" key="1">
    <source>
        <dbReference type="EMBL" id="CAG05487.1"/>
    </source>
</evidence>
<accession>Q4S1J5</accession>
<dbReference type="AlphaFoldDB" id="Q4S1J5"/>
<name>Q4S1J5_TETNG</name>
<protein>
    <submittedName>
        <fullName evidence="1">(spotted green pufferfish) hypothetical protein</fullName>
    </submittedName>
</protein>
<gene>
    <name evidence="1" type="ORF">GSTENG00025525001</name>
</gene>
<dbReference type="EMBL" id="CAAE01014768">
    <property type="protein sequence ID" value="CAG05487.1"/>
    <property type="molecule type" value="Genomic_DNA"/>
</dbReference>
<comment type="caution">
    <text evidence="1">The sequence shown here is derived from an EMBL/GenBank/DDBJ whole genome shotgun (WGS) entry which is preliminary data.</text>
</comment>
<dbReference type="KEGG" id="tng:GSTEN00025525G001"/>
<organism evidence="1">
    <name type="scientific">Tetraodon nigroviridis</name>
    <name type="common">Spotted green pufferfish</name>
    <name type="synonym">Chelonodon nigroviridis</name>
    <dbReference type="NCBI Taxonomy" id="99883"/>
    <lineage>
        <taxon>Eukaryota</taxon>
        <taxon>Metazoa</taxon>
        <taxon>Chordata</taxon>
        <taxon>Craniata</taxon>
        <taxon>Vertebrata</taxon>
        <taxon>Euteleostomi</taxon>
        <taxon>Actinopterygii</taxon>
        <taxon>Neopterygii</taxon>
        <taxon>Teleostei</taxon>
        <taxon>Neoteleostei</taxon>
        <taxon>Acanthomorphata</taxon>
        <taxon>Eupercaria</taxon>
        <taxon>Tetraodontiformes</taxon>
        <taxon>Tetradontoidea</taxon>
        <taxon>Tetraodontidae</taxon>
        <taxon>Tetraodon</taxon>
    </lineage>
</organism>
<proteinExistence type="predicted"/>
<reference evidence="1" key="1">
    <citation type="journal article" date="2004" name="Nature">
        <title>Genome duplication in the teleost fish Tetraodon nigroviridis reveals the early vertebrate proto-karyotype.</title>
        <authorList>
            <person name="Jaillon O."/>
            <person name="Aury J.-M."/>
            <person name="Brunet F."/>
            <person name="Petit J.-L."/>
            <person name="Stange-Thomann N."/>
            <person name="Mauceli E."/>
            <person name="Bouneau L."/>
            <person name="Fischer C."/>
            <person name="Ozouf-Costaz C."/>
            <person name="Bernot A."/>
            <person name="Nicaud S."/>
            <person name="Jaffe D."/>
            <person name="Fisher S."/>
            <person name="Lutfalla G."/>
            <person name="Dossat C."/>
            <person name="Segurens B."/>
            <person name="Dasilva C."/>
            <person name="Salanoubat M."/>
            <person name="Levy M."/>
            <person name="Boudet N."/>
            <person name="Castellano S."/>
            <person name="Anthouard V."/>
            <person name="Jubin C."/>
            <person name="Castelli V."/>
            <person name="Katinka M."/>
            <person name="Vacherie B."/>
            <person name="Biemont C."/>
            <person name="Skalli Z."/>
            <person name="Cattolico L."/>
            <person name="Poulain J."/>
            <person name="De Berardinis V."/>
            <person name="Cruaud C."/>
            <person name="Duprat S."/>
            <person name="Brottier P."/>
            <person name="Coutanceau J.-P."/>
            <person name="Gouzy J."/>
            <person name="Parra G."/>
            <person name="Lardier G."/>
            <person name="Chapple C."/>
            <person name="McKernan K.J."/>
            <person name="McEwan P."/>
            <person name="Bosak S."/>
            <person name="Kellis M."/>
            <person name="Volff J.-N."/>
            <person name="Guigo R."/>
            <person name="Zody M.C."/>
            <person name="Mesirov J."/>
            <person name="Lindblad-Toh K."/>
            <person name="Birren B."/>
            <person name="Nusbaum C."/>
            <person name="Kahn D."/>
            <person name="Robinson-Rechavi M."/>
            <person name="Laudet V."/>
            <person name="Schachter V."/>
            <person name="Quetier F."/>
            <person name="Saurin W."/>
            <person name="Scarpelli C."/>
            <person name="Wincker P."/>
            <person name="Lander E.S."/>
            <person name="Weissenbach J."/>
            <person name="Roest Crollius H."/>
        </authorList>
    </citation>
    <scope>NUCLEOTIDE SEQUENCE [LARGE SCALE GENOMIC DNA]</scope>
</reference>
<reference evidence="1" key="2">
    <citation type="submission" date="2004-02" db="EMBL/GenBank/DDBJ databases">
        <authorList>
            <consortium name="Genoscope"/>
            <consortium name="Whitehead Institute Centre for Genome Research"/>
        </authorList>
    </citation>
    <scope>NUCLEOTIDE SEQUENCE</scope>
</reference>
<sequence length="59" mass="6507">MATHALSGSALLIYCPPVRVWLGSDNSETAWRADTTPQRVIQAVKTPSQKHTRAGKFKK</sequence>